<reference evidence="6 7" key="1">
    <citation type="submission" date="2021-08" db="EMBL/GenBank/DDBJ databases">
        <authorList>
            <person name="Peeters C."/>
        </authorList>
    </citation>
    <scope>NUCLEOTIDE SEQUENCE [LARGE SCALE GENOMIC DNA]</scope>
    <source>
        <strain evidence="6 7">LMG 23992</strain>
    </source>
</reference>
<dbReference type="InterPro" id="IPR006879">
    <property type="entry name" value="YdjC-like"/>
</dbReference>
<dbReference type="InterPro" id="IPR011330">
    <property type="entry name" value="Glyco_hydro/deAcase_b/a-brl"/>
</dbReference>
<keyword evidence="4" id="KW-0460">Magnesium</keyword>
<organism evidence="6 7">
    <name type="scientific">Cupriavidus laharis</name>
    <dbReference type="NCBI Taxonomy" id="151654"/>
    <lineage>
        <taxon>Bacteria</taxon>
        <taxon>Pseudomonadati</taxon>
        <taxon>Pseudomonadota</taxon>
        <taxon>Betaproteobacteria</taxon>
        <taxon>Burkholderiales</taxon>
        <taxon>Burkholderiaceae</taxon>
        <taxon>Cupriavidus</taxon>
    </lineage>
</organism>
<dbReference type="RefSeq" id="WP_224081027.1">
    <property type="nucleotide sequence ID" value="NZ_CAJZAI010000008.1"/>
</dbReference>
<evidence type="ECO:0000313" key="7">
    <source>
        <dbReference type="Proteomes" id="UP000727654"/>
    </source>
</evidence>
<accession>A0ABM8XB57</accession>
<dbReference type="EC" id="3.5.1.105" evidence="6"/>
<dbReference type="PANTHER" id="PTHR31609">
    <property type="entry name" value="YDJC DEACETYLASE FAMILY MEMBER"/>
    <property type="match status" value="1"/>
</dbReference>
<dbReference type="GO" id="GO:0036311">
    <property type="term" value="F:chitin disaccharide deacetylase activity"/>
    <property type="evidence" value="ECO:0007669"/>
    <property type="project" value="UniProtKB-EC"/>
</dbReference>
<dbReference type="Pfam" id="PF04794">
    <property type="entry name" value="YdjC"/>
    <property type="match status" value="1"/>
</dbReference>
<dbReference type="PANTHER" id="PTHR31609:SF1">
    <property type="entry name" value="CARBOHYDRATE DEACETYLASE"/>
    <property type="match status" value="1"/>
</dbReference>
<evidence type="ECO:0000256" key="2">
    <source>
        <dbReference type="ARBA" id="ARBA00022723"/>
    </source>
</evidence>
<keyword evidence="2" id="KW-0479">Metal-binding</keyword>
<protein>
    <submittedName>
        <fullName evidence="6">Chitooligosaccharide deacetylase</fullName>
        <ecNumber evidence="6">3.5.1.105</ecNumber>
    </submittedName>
</protein>
<evidence type="ECO:0000313" key="6">
    <source>
        <dbReference type="EMBL" id="CAG9177264.1"/>
    </source>
</evidence>
<keyword evidence="3 6" id="KW-0378">Hydrolase</keyword>
<evidence type="ECO:0000256" key="1">
    <source>
        <dbReference type="ARBA" id="ARBA00001946"/>
    </source>
</evidence>
<sequence>MRNLIVNADDFGYNDDTFRATVSCFEAGLLTSATILAGKSASLQAYDYARKNHERFSFGLHFNITEGCPMSGGNSSLSDENGLFRRSLPQRKHAMAGLLRESDIRREFRCQLSELLDHGVNVTHVDGHHHMHKLPLVLHAIKKEMAEFGIKWIRRPQNFYLYKSWLRGAANKLLLLQFNGLKYSDCYFGVYADRPDWHLRLPDLIPDGLTEISLHPGIDEPWRRAECEPFLAPAELRASLERRDIVLRRHGELERVS</sequence>
<dbReference type="Proteomes" id="UP000727654">
    <property type="component" value="Unassembled WGS sequence"/>
</dbReference>
<keyword evidence="5" id="KW-0119">Carbohydrate metabolism</keyword>
<evidence type="ECO:0000256" key="3">
    <source>
        <dbReference type="ARBA" id="ARBA00022801"/>
    </source>
</evidence>
<comment type="cofactor">
    <cofactor evidence="1">
        <name>Mg(2+)</name>
        <dbReference type="ChEBI" id="CHEBI:18420"/>
    </cofactor>
</comment>
<gene>
    <name evidence="6" type="primary">chbG_2</name>
    <name evidence="6" type="ORF">LMG23992_03456</name>
</gene>
<comment type="caution">
    <text evidence="6">The sequence shown here is derived from an EMBL/GenBank/DDBJ whole genome shotgun (WGS) entry which is preliminary data.</text>
</comment>
<dbReference type="Gene3D" id="3.20.20.370">
    <property type="entry name" value="Glycoside hydrolase/deacetylase"/>
    <property type="match status" value="1"/>
</dbReference>
<name>A0ABM8XB57_9BURK</name>
<dbReference type="EMBL" id="CAJZAI010000008">
    <property type="protein sequence ID" value="CAG9177264.1"/>
    <property type="molecule type" value="Genomic_DNA"/>
</dbReference>
<keyword evidence="7" id="KW-1185">Reference proteome</keyword>
<proteinExistence type="predicted"/>
<evidence type="ECO:0000256" key="4">
    <source>
        <dbReference type="ARBA" id="ARBA00022842"/>
    </source>
</evidence>
<dbReference type="SUPFAM" id="SSF88713">
    <property type="entry name" value="Glycoside hydrolase/deacetylase"/>
    <property type="match status" value="1"/>
</dbReference>
<evidence type="ECO:0000256" key="5">
    <source>
        <dbReference type="ARBA" id="ARBA00023277"/>
    </source>
</evidence>